<sequence length="123" mass="12594">RADGDIYLAGLNSSALPVEPSAHHTQPDPASLAVLRACAARLLGVQQSDLDVVRGALCHRPVGPAGRPIVAPLDDEWTAGAKRVFVAAGHGPWGISMSLGTGLVVAEMILGRELSADVSALGL</sequence>
<proteinExistence type="predicted"/>
<evidence type="ECO:0000313" key="1">
    <source>
        <dbReference type="EMBL" id="KAI0034254.1"/>
    </source>
</evidence>
<keyword evidence="2" id="KW-1185">Reference proteome</keyword>
<organism evidence="1 2">
    <name type="scientific">Vararia minispora EC-137</name>
    <dbReference type="NCBI Taxonomy" id="1314806"/>
    <lineage>
        <taxon>Eukaryota</taxon>
        <taxon>Fungi</taxon>
        <taxon>Dikarya</taxon>
        <taxon>Basidiomycota</taxon>
        <taxon>Agaricomycotina</taxon>
        <taxon>Agaricomycetes</taxon>
        <taxon>Russulales</taxon>
        <taxon>Lachnocladiaceae</taxon>
        <taxon>Vararia</taxon>
    </lineage>
</organism>
<reference evidence="1" key="1">
    <citation type="submission" date="2021-02" db="EMBL/GenBank/DDBJ databases">
        <authorList>
            <consortium name="DOE Joint Genome Institute"/>
            <person name="Ahrendt S."/>
            <person name="Looney B.P."/>
            <person name="Miyauchi S."/>
            <person name="Morin E."/>
            <person name="Drula E."/>
            <person name="Courty P.E."/>
            <person name="Chicoki N."/>
            <person name="Fauchery L."/>
            <person name="Kohler A."/>
            <person name="Kuo A."/>
            <person name="Labutti K."/>
            <person name="Pangilinan J."/>
            <person name="Lipzen A."/>
            <person name="Riley R."/>
            <person name="Andreopoulos W."/>
            <person name="He G."/>
            <person name="Johnson J."/>
            <person name="Barry K.W."/>
            <person name="Grigoriev I.V."/>
            <person name="Nagy L."/>
            <person name="Hibbett D."/>
            <person name="Henrissat B."/>
            <person name="Matheny P.B."/>
            <person name="Labbe J."/>
            <person name="Martin F."/>
        </authorList>
    </citation>
    <scope>NUCLEOTIDE SEQUENCE</scope>
    <source>
        <strain evidence="1">EC-137</strain>
    </source>
</reference>
<protein>
    <submittedName>
        <fullName evidence="1">Uncharacterized protein</fullName>
    </submittedName>
</protein>
<name>A0ACB8QQU9_9AGAM</name>
<accession>A0ACB8QQU9</accession>
<feature type="non-terminal residue" evidence="1">
    <location>
        <position position="1"/>
    </location>
</feature>
<dbReference type="EMBL" id="MU273503">
    <property type="protein sequence ID" value="KAI0034254.1"/>
    <property type="molecule type" value="Genomic_DNA"/>
</dbReference>
<dbReference type="Proteomes" id="UP000814128">
    <property type="component" value="Unassembled WGS sequence"/>
</dbReference>
<reference evidence="1" key="2">
    <citation type="journal article" date="2022" name="New Phytol.">
        <title>Evolutionary transition to the ectomycorrhizal habit in the genomes of a hyperdiverse lineage of mushroom-forming fungi.</title>
        <authorList>
            <person name="Looney B."/>
            <person name="Miyauchi S."/>
            <person name="Morin E."/>
            <person name="Drula E."/>
            <person name="Courty P.E."/>
            <person name="Kohler A."/>
            <person name="Kuo A."/>
            <person name="LaButti K."/>
            <person name="Pangilinan J."/>
            <person name="Lipzen A."/>
            <person name="Riley R."/>
            <person name="Andreopoulos W."/>
            <person name="He G."/>
            <person name="Johnson J."/>
            <person name="Nolan M."/>
            <person name="Tritt A."/>
            <person name="Barry K.W."/>
            <person name="Grigoriev I.V."/>
            <person name="Nagy L.G."/>
            <person name="Hibbett D."/>
            <person name="Henrissat B."/>
            <person name="Matheny P.B."/>
            <person name="Labbe J."/>
            <person name="Martin F.M."/>
        </authorList>
    </citation>
    <scope>NUCLEOTIDE SEQUENCE</scope>
    <source>
        <strain evidence="1">EC-137</strain>
    </source>
</reference>
<comment type="caution">
    <text evidence="1">The sequence shown here is derived from an EMBL/GenBank/DDBJ whole genome shotgun (WGS) entry which is preliminary data.</text>
</comment>
<evidence type="ECO:0000313" key="2">
    <source>
        <dbReference type="Proteomes" id="UP000814128"/>
    </source>
</evidence>
<gene>
    <name evidence="1" type="ORF">K488DRAFT_84109</name>
</gene>